<reference evidence="4 5" key="2">
    <citation type="submission" date="2020-02" db="EMBL/GenBank/DDBJ databases">
        <title>The new genus of Enterobacteriales.</title>
        <authorList>
            <person name="Kim I.S."/>
        </authorList>
    </citation>
    <scope>NUCLEOTIDE SEQUENCE [LARGE SCALE GENOMIC DNA]</scope>
    <source>
        <strain evidence="4 5">SAP-6</strain>
    </source>
</reference>
<name>A0A845SI48_9GAMM</name>
<dbReference type="AlphaFoldDB" id="A0A845SI48"/>
<evidence type="ECO:0000259" key="3">
    <source>
        <dbReference type="Pfam" id="PF17289"/>
    </source>
</evidence>
<keyword evidence="1" id="KW-1188">Viral release from host cell</keyword>
<organism evidence="4 5">
    <name type="scientific">Acerihabitans arboris</name>
    <dbReference type="NCBI Taxonomy" id="2691583"/>
    <lineage>
        <taxon>Bacteria</taxon>
        <taxon>Pseudomonadati</taxon>
        <taxon>Pseudomonadota</taxon>
        <taxon>Gammaproteobacteria</taxon>
        <taxon>Enterobacterales</taxon>
        <taxon>Pectobacteriaceae</taxon>
        <taxon>Acerihabitans</taxon>
    </lineage>
</organism>
<feature type="domain" description="Terminase ATPase subunit N-terminal" evidence="2">
    <location>
        <begin position="7"/>
        <end position="63"/>
    </location>
</feature>
<protein>
    <submittedName>
        <fullName evidence="4">Terminase</fullName>
    </submittedName>
</protein>
<evidence type="ECO:0000313" key="4">
    <source>
        <dbReference type="EMBL" id="NDL64823.1"/>
    </source>
</evidence>
<dbReference type="Gene3D" id="3.40.50.300">
    <property type="entry name" value="P-loop containing nucleotide triphosphate hydrolases"/>
    <property type="match status" value="1"/>
</dbReference>
<dbReference type="Pfam" id="PF03237">
    <property type="entry name" value="Terminase_6N"/>
    <property type="match status" value="1"/>
</dbReference>
<evidence type="ECO:0000259" key="2">
    <source>
        <dbReference type="Pfam" id="PF06056"/>
    </source>
</evidence>
<dbReference type="RefSeq" id="WP_162367528.1">
    <property type="nucleotide sequence ID" value="NZ_WUBS01000014.1"/>
</dbReference>
<evidence type="ECO:0000313" key="5">
    <source>
        <dbReference type="Proteomes" id="UP000461443"/>
    </source>
</evidence>
<dbReference type="Proteomes" id="UP000461443">
    <property type="component" value="Unassembled WGS sequence"/>
</dbReference>
<evidence type="ECO:0000256" key="1">
    <source>
        <dbReference type="ARBA" id="ARBA00022612"/>
    </source>
</evidence>
<gene>
    <name evidence="4" type="ORF">GRH90_18975</name>
</gene>
<dbReference type="Gene3D" id="3.30.420.240">
    <property type="match status" value="1"/>
</dbReference>
<comment type="caution">
    <text evidence="4">The sequence shown here is derived from an EMBL/GenBank/DDBJ whole genome shotgun (WGS) entry which is preliminary data.</text>
</comment>
<dbReference type="InterPro" id="IPR010332">
    <property type="entry name" value="ATPase_terminase-su_N"/>
</dbReference>
<reference evidence="4 5" key="1">
    <citation type="submission" date="2019-12" db="EMBL/GenBank/DDBJ databases">
        <authorList>
            <person name="Lee S.D."/>
        </authorList>
    </citation>
    <scope>NUCLEOTIDE SEQUENCE [LARGE SCALE GENOMIC DNA]</scope>
    <source>
        <strain evidence="4 5">SAP-6</strain>
    </source>
</reference>
<dbReference type="InterPro" id="IPR035421">
    <property type="entry name" value="Terminase_6C"/>
</dbReference>
<dbReference type="InterPro" id="IPR027417">
    <property type="entry name" value="P-loop_NTPase"/>
</dbReference>
<accession>A0A845SI48</accession>
<feature type="domain" description="Terminase large subunit gp17-like C-terminal" evidence="3">
    <location>
        <begin position="422"/>
        <end position="581"/>
    </location>
</feature>
<keyword evidence="5" id="KW-1185">Reference proteome</keyword>
<proteinExistence type="predicted"/>
<sequence length="600" mass="68069">MATYPDEIKDAAARLYLQRYTPAEIAKKLNLNSVRVIYTWVKKGNWGSLLTEESVEDCITRRINVLVKRDNKTSLELDEIDRLIEHHVKLLVQRSKHAEKMAAIGHGAGGNGGAPGGVGFMAAGEDEKPAKLGKRVKNDVSLMPAEKFAEFAENSLFEYQKICRANLHLAIRNILKSRQVGMTWYFAFEALENACLTGDNQIFVSASKRQSEIFRRYIVKFAQELFGVTLTGTPIVLSNGASLIFLSTNKNTAQGETGHLYCDEYFWVPKFQLFKDVAGAMATHDKFRRTYFSTPSAKTHDAYPFWTGKEWAGKDKKRLAEKFPDFDEMRDGGRMCPDGQWRYVITLADACAGGLSKYVTFQRIKDEHSPDAFNLLYMCVFIDSGDSVFRFDMLVRCEVDPATWQDFKASDRRPFGEREVWGGFDPARTGDTSTFVVVAPPTLEGERFRVLETYRWNGMNFKYQADQIIKIMAKYRMTYVGVDVTGIGRGVFERLQIAAPREVRDIHYSTETKNNLVMKMIDTVEADRIEWDAENKSIAASFLAIRRTSTASGNALTFVAERSAETGHADEFFAISHAVIHEPLNFDTQRKSTWFFERAA</sequence>
<dbReference type="EMBL" id="WUBS01000014">
    <property type="protein sequence ID" value="NDL64823.1"/>
    <property type="molecule type" value="Genomic_DNA"/>
</dbReference>
<dbReference type="Pfam" id="PF06056">
    <property type="entry name" value="Terminase_5"/>
    <property type="match status" value="1"/>
</dbReference>
<dbReference type="Pfam" id="PF17289">
    <property type="entry name" value="Terminase_6C"/>
    <property type="match status" value="1"/>
</dbReference>